<feature type="compositionally biased region" description="Basic residues" evidence="1">
    <location>
        <begin position="279"/>
        <end position="289"/>
    </location>
</feature>
<name>A0A7S3XDB7_9CHLO</name>
<feature type="region of interest" description="Disordered" evidence="1">
    <location>
        <begin position="172"/>
        <end position="289"/>
    </location>
</feature>
<evidence type="ECO:0000256" key="1">
    <source>
        <dbReference type="SAM" id="MobiDB-lite"/>
    </source>
</evidence>
<feature type="compositionally biased region" description="Basic residues" evidence="1">
    <location>
        <begin position="64"/>
        <end position="76"/>
    </location>
</feature>
<proteinExistence type="predicted"/>
<feature type="compositionally biased region" description="Polar residues" evidence="1">
    <location>
        <begin position="208"/>
        <end position="222"/>
    </location>
</feature>
<sequence length="289" mass="30948">MSALATRNPGETRTGKRKEREEDGQGEGEHLYDAKRRAYACLAVVADGWKELPRMKPIQGPTKPIRKGRRKRARIGKPKISFAFRFHAKFDDGEEGLPELQRTVKESETKPAGGLHPTGNARQGTSSEWRPGSEEEETKTNDGNGLLGPALKEFQGKDNGSSFIAGAIEEAKKGSKSGTAPLPSTNQATTQTQETVTPSVPTFRFGKENTSISDQTLQSGFPQTPMFAKPEQAGAGPGPVQGPIFGQGSAAFGAPGQGATQEPQMKFSLGGAAPVPGRRVVRARRRPRG</sequence>
<dbReference type="EMBL" id="HBIS01000160">
    <property type="protein sequence ID" value="CAE0606314.1"/>
    <property type="molecule type" value="Transcribed_RNA"/>
</dbReference>
<feature type="region of interest" description="Disordered" evidence="1">
    <location>
        <begin position="93"/>
        <end position="159"/>
    </location>
</feature>
<feature type="region of interest" description="Disordered" evidence="1">
    <location>
        <begin position="1"/>
        <end position="32"/>
    </location>
</feature>
<evidence type="ECO:0000313" key="2">
    <source>
        <dbReference type="EMBL" id="CAE0606314.1"/>
    </source>
</evidence>
<protein>
    <submittedName>
        <fullName evidence="2">Uncharacterized protein</fullName>
    </submittedName>
</protein>
<reference evidence="2" key="1">
    <citation type="submission" date="2021-01" db="EMBL/GenBank/DDBJ databases">
        <authorList>
            <person name="Corre E."/>
            <person name="Pelletier E."/>
            <person name="Niang G."/>
            <person name="Scheremetjew M."/>
            <person name="Finn R."/>
            <person name="Kale V."/>
            <person name="Holt S."/>
            <person name="Cochrane G."/>
            <person name="Meng A."/>
            <person name="Brown T."/>
            <person name="Cohen L."/>
        </authorList>
    </citation>
    <scope>NUCLEOTIDE SEQUENCE</scope>
    <source>
        <strain evidence="2">CCMP1897</strain>
    </source>
</reference>
<feature type="compositionally biased region" description="Basic and acidic residues" evidence="1">
    <location>
        <begin position="18"/>
        <end position="32"/>
    </location>
</feature>
<feature type="region of interest" description="Disordered" evidence="1">
    <location>
        <begin position="54"/>
        <end position="76"/>
    </location>
</feature>
<feature type="compositionally biased region" description="Polar residues" evidence="1">
    <location>
        <begin position="176"/>
        <end position="200"/>
    </location>
</feature>
<dbReference type="AlphaFoldDB" id="A0A7S3XDB7"/>
<accession>A0A7S3XDB7</accession>
<gene>
    <name evidence="2" type="ORF">PSAL00342_LOCUS130</name>
</gene>
<organism evidence="2">
    <name type="scientific">Picocystis salinarum</name>
    <dbReference type="NCBI Taxonomy" id="88271"/>
    <lineage>
        <taxon>Eukaryota</taxon>
        <taxon>Viridiplantae</taxon>
        <taxon>Chlorophyta</taxon>
        <taxon>Picocystophyceae</taxon>
        <taxon>Picocystales</taxon>
        <taxon>Picocystaceae</taxon>
        <taxon>Picocystis</taxon>
    </lineage>
</organism>